<keyword evidence="3 7" id="KW-0813">Transport</keyword>
<feature type="compositionally biased region" description="Polar residues" evidence="8">
    <location>
        <begin position="1"/>
        <end position="15"/>
    </location>
</feature>
<dbReference type="PANTHER" id="PTHR31806:SF1">
    <property type="entry name" value="PURINE-CYTOSINE PERMEASE FCY2-RELATED"/>
    <property type="match status" value="1"/>
</dbReference>
<name>A0ABV4I1Z4_9ACTN</name>
<dbReference type="Gene3D" id="1.10.4160.10">
    <property type="entry name" value="Hydantoin permease"/>
    <property type="match status" value="1"/>
</dbReference>
<dbReference type="PANTHER" id="PTHR31806">
    <property type="entry name" value="PURINE-CYTOSINE PERMEASE FCY2-RELATED"/>
    <property type="match status" value="1"/>
</dbReference>
<feature type="transmembrane region" description="Helical" evidence="9">
    <location>
        <begin position="111"/>
        <end position="128"/>
    </location>
</feature>
<feature type="transmembrane region" description="Helical" evidence="9">
    <location>
        <begin position="285"/>
        <end position="305"/>
    </location>
</feature>
<evidence type="ECO:0000256" key="5">
    <source>
        <dbReference type="ARBA" id="ARBA00022989"/>
    </source>
</evidence>
<feature type="transmembrane region" description="Helical" evidence="9">
    <location>
        <begin position="392"/>
        <end position="411"/>
    </location>
</feature>
<dbReference type="InterPro" id="IPR026030">
    <property type="entry name" value="Pur-cyt_permease_Fcy2/21/22"/>
</dbReference>
<accession>A0ABV4I1Z4</accession>
<feature type="transmembrane region" description="Helical" evidence="9">
    <location>
        <begin position="134"/>
        <end position="161"/>
    </location>
</feature>
<evidence type="ECO:0000313" key="10">
    <source>
        <dbReference type="EMBL" id="MEZ0492694.1"/>
    </source>
</evidence>
<feature type="region of interest" description="Disordered" evidence="8">
    <location>
        <begin position="1"/>
        <end position="27"/>
    </location>
</feature>
<keyword evidence="5 9" id="KW-1133">Transmembrane helix</keyword>
<dbReference type="Pfam" id="PF02133">
    <property type="entry name" value="Transp_cyt_pur"/>
    <property type="match status" value="1"/>
</dbReference>
<proteinExistence type="inferred from homology"/>
<gene>
    <name evidence="10" type="ORF">AB2L28_10655</name>
</gene>
<evidence type="ECO:0000256" key="2">
    <source>
        <dbReference type="ARBA" id="ARBA00008974"/>
    </source>
</evidence>
<evidence type="ECO:0000256" key="1">
    <source>
        <dbReference type="ARBA" id="ARBA00004141"/>
    </source>
</evidence>
<keyword evidence="4 9" id="KW-0812">Transmembrane</keyword>
<feature type="transmembrane region" description="Helical" evidence="9">
    <location>
        <begin position="326"/>
        <end position="344"/>
    </location>
</feature>
<feature type="transmembrane region" description="Helical" evidence="9">
    <location>
        <begin position="203"/>
        <end position="222"/>
    </location>
</feature>
<feature type="compositionally biased region" description="Basic and acidic residues" evidence="8">
    <location>
        <begin position="16"/>
        <end position="27"/>
    </location>
</feature>
<feature type="transmembrane region" description="Helical" evidence="9">
    <location>
        <begin position="243"/>
        <end position="265"/>
    </location>
</feature>
<evidence type="ECO:0000256" key="6">
    <source>
        <dbReference type="ARBA" id="ARBA00023136"/>
    </source>
</evidence>
<feature type="transmembrane region" description="Helical" evidence="9">
    <location>
        <begin position="350"/>
        <end position="371"/>
    </location>
</feature>
<organism evidence="10 11">
    <name type="scientific">Kineococcus mangrovi</name>
    <dbReference type="NCBI Taxonomy" id="1660183"/>
    <lineage>
        <taxon>Bacteria</taxon>
        <taxon>Bacillati</taxon>
        <taxon>Actinomycetota</taxon>
        <taxon>Actinomycetes</taxon>
        <taxon>Kineosporiales</taxon>
        <taxon>Kineosporiaceae</taxon>
        <taxon>Kineococcus</taxon>
    </lineage>
</organism>
<evidence type="ECO:0000256" key="3">
    <source>
        <dbReference type="ARBA" id="ARBA00022448"/>
    </source>
</evidence>
<dbReference type="Proteomes" id="UP001566476">
    <property type="component" value="Unassembled WGS sequence"/>
</dbReference>
<dbReference type="InterPro" id="IPR001248">
    <property type="entry name" value="Pur-cyt_permease"/>
</dbReference>
<protein>
    <submittedName>
        <fullName evidence="10">Cytosine permease</fullName>
    </submittedName>
</protein>
<feature type="transmembrane region" description="Helical" evidence="9">
    <location>
        <begin position="423"/>
        <end position="446"/>
    </location>
</feature>
<comment type="subcellular location">
    <subcellularLocation>
        <location evidence="1">Membrane</location>
        <topology evidence="1">Multi-pass membrane protein</topology>
    </subcellularLocation>
</comment>
<dbReference type="EMBL" id="JBGGTQ010000004">
    <property type="protein sequence ID" value="MEZ0492694.1"/>
    <property type="molecule type" value="Genomic_DNA"/>
</dbReference>
<feature type="transmembrane region" description="Helical" evidence="9">
    <location>
        <begin position="173"/>
        <end position="191"/>
    </location>
</feature>
<keyword evidence="6 7" id="KW-0472">Membrane</keyword>
<evidence type="ECO:0000256" key="7">
    <source>
        <dbReference type="PIRNR" id="PIRNR002744"/>
    </source>
</evidence>
<comment type="similarity">
    <text evidence="2 7">Belongs to the purine-cytosine permease (2.A.39) family.</text>
</comment>
<evidence type="ECO:0000256" key="9">
    <source>
        <dbReference type="SAM" id="Phobius"/>
    </source>
</evidence>
<evidence type="ECO:0000256" key="8">
    <source>
        <dbReference type="SAM" id="MobiDB-lite"/>
    </source>
</evidence>
<dbReference type="RefSeq" id="WP_370718709.1">
    <property type="nucleotide sequence ID" value="NZ_JBGGTQ010000004.1"/>
</dbReference>
<sequence length="454" mass="46982">MTSTRTPRATPGTTETLEKRSTETIPLSERRGRPANLAWTWAAPNLEFATVYVGVLTTAVFGLTFGQAVAAIVLGNLLASVTHGILSARGPAVGVPQMVLGRTAFGYRGNLLPAALNSLMAGFGWFAVNSVSGAFALSALTGVPTLVCLVVVVGVQIAVAALGHDLVHLFERYSAVLLAVVFVVVSVITFTRADTSLAPAEPGGTGGFLLAAATAYGYSAAWNPYATDYTRYLPPGTGRAAGWAAALGLFTATTLLMLAGAASVLVPGTVDDNPTAAFTGHLPTALGDVTLLCIALGAVCANILNVYSGSMSFLAMGFERVVRRRAVVPLAFGVVGFALAWAGLGDAGHAYEQFLLVIGYWIAPWLGVVLVDQWARRGQDVQAAVHAPTFRNPSGPVAMLAGVVVSILLFANQEVFVGFVARAVPGLGDLTVVVGFLLAAATYAVLPRRPLPAS</sequence>
<comment type="caution">
    <text evidence="10">The sequence shown here is derived from an EMBL/GenBank/DDBJ whole genome shotgun (WGS) entry which is preliminary data.</text>
</comment>
<evidence type="ECO:0000256" key="4">
    <source>
        <dbReference type="ARBA" id="ARBA00022692"/>
    </source>
</evidence>
<reference evidence="10 11" key="1">
    <citation type="submission" date="2024-07" db="EMBL/GenBank/DDBJ databases">
        <authorList>
            <person name="Thanompreechachai J."/>
            <person name="Duangmal K."/>
        </authorList>
    </citation>
    <scope>NUCLEOTIDE SEQUENCE [LARGE SCALE GENOMIC DNA]</scope>
    <source>
        <strain evidence="10 11">TBRC 1896</strain>
    </source>
</reference>
<dbReference type="PIRSF" id="PIRSF002744">
    <property type="entry name" value="Pur-cyt_permease"/>
    <property type="match status" value="1"/>
</dbReference>
<keyword evidence="11" id="KW-1185">Reference proteome</keyword>
<evidence type="ECO:0000313" key="11">
    <source>
        <dbReference type="Proteomes" id="UP001566476"/>
    </source>
</evidence>
<feature type="transmembrane region" description="Helical" evidence="9">
    <location>
        <begin position="51"/>
        <end position="79"/>
    </location>
</feature>